<name>A0A0G4KAY5_9SPIR</name>
<sequence>MIEMITKINNVVNGFVWGPIMLTLLVGTGIYLSIRTGFLQITRIPLWVKHTFGALAKKHDLDDNITPFQAVSTALASTVGTGNIAGVTTAIVAGGPGALFWMWFAAFFGMVTKYSEVILAVHYRVKDDLGHHHGGPMYYISKGANMPWLGSIFAAFAALACFGAGNMTQTNAMAGVVYQNFGVPHIVTGVVVVFLTAIIIIGGIRRIATVTEKLVPIMCVIYIVSGIIILFMNMEKIPYAFQRIFEEAFSLKQVGAGFMGYTIMMGMKFGFARGVFSNEAGLGTAPMAHGASNSKNPIEQGLWGIFEVLIDTFFVCTLTGLIAIIFLDANQGTKLNGAELISASFGNNLGHAGSVILTISLILFAFSTFVGWSHYGVVALGYLTKRNKIASYSYRIIFLIIGIVGAVSQLDLIWAIADTLNGLMAIPNLIGLLILSPKIAKLTNDYIKDPNSTTMKD</sequence>
<evidence type="ECO:0000256" key="6">
    <source>
        <dbReference type="ARBA" id="ARBA00022847"/>
    </source>
</evidence>
<evidence type="ECO:0000256" key="5">
    <source>
        <dbReference type="ARBA" id="ARBA00022692"/>
    </source>
</evidence>
<keyword evidence="6 9" id="KW-0769">Symport</keyword>
<feature type="transmembrane region" description="Helical" evidence="9">
    <location>
        <begin position="146"/>
        <end position="165"/>
    </location>
</feature>
<reference evidence="11" key="1">
    <citation type="submission" date="2015-04" db="EMBL/GenBank/DDBJ databases">
        <authorList>
            <person name="Mushtaq Mamoona"/>
        </authorList>
    </citation>
    <scope>NUCLEOTIDE SEQUENCE [LARGE SCALE GENOMIC DNA]</scope>
    <source>
        <strain evidence="11">AN4859/03</strain>
    </source>
</reference>
<dbReference type="GO" id="GO:0005283">
    <property type="term" value="F:amino acid:sodium symporter activity"/>
    <property type="evidence" value="ECO:0007669"/>
    <property type="project" value="InterPro"/>
</dbReference>
<dbReference type="AlphaFoldDB" id="A0A0G4KAY5"/>
<dbReference type="PANTHER" id="PTHR30330:SF3">
    <property type="entry name" value="TRANSCRIPTIONAL REGULATOR, LRP FAMILY"/>
    <property type="match status" value="1"/>
</dbReference>
<evidence type="ECO:0000256" key="7">
    <source>
        <dbReference type="ARBA" id="ARBA00022989"/>
    </source>
</evidence>
<dbReference type="RefSeq" id="WP_048595879.1">
    <property type="nucleotide sequence ID" value="NZ_CVLB01000003.1"/>
</dbReference>
<dbReference type="NCBIfam" id="TIGR00835">
    <property type="entry name" value="agcS"/>
    <property type="match status" value="1"/>
</dbReference>
<feature type="transmembrane region" description="Helical" evidence="9">
    <location>
        <begin position="12"/>
        <end position="34"/>
    </location>
</feature>
<evidence type="ECO:0000313" key="11">
    <source>
        <dbReference type="Proteomes" id="UP000043763"/>
    </source>
</evidence>
<dbReference type="Proteomes" id="UP000043763">
    <property type="component" value="Unassembled WGS sequence"/>
</dbReference>
<protein>
    <submittedName>
        <fullName evidence="10">Sodium/alanine symporter AgcS</fullName>
    </submittedName>
</protein>
<keyword evidence="8 9" id="KW-0472">Membrane</keyword>
<evidence type="ECO:0000256" key="4">
    <source>
        <dbReference type="ARBA" id="ARBA00022475"/>
    </source>
</evidence>
<evidence type="ECO:0000256" key="9">
    <source>
        <dbReference type="RuleBase" id="RU363064"/>
    </source>
</evidence>
<dbReference type="PRINTS" id="PR00175">
    <property type="entry name" value="NAALASMPORT"/>
</dbReference>
<accession>A0A0G4KAY5</accession>
<feature type="transmembrane region" description="Helical" evidence="9">
    <location>
        <begin position="214"/>
        <end position="234"/>
    </location>
</feature>
<evidence type="ECO:0000256" key="1">
    <source>
        <dbReference type="ARBA" id="ARBA00004651"/>
    </source>
</evidence>
<dbReference type="InterPro" id="IPR001463">
    <property type="entry name" value="Na/Ala_symport"/>
</dbReference>
<organism evidence="10 11">
    <name type="scientific">Brachyspira suanatina</name>
    <dbReference type="NCBI Taxonomy" id="381802"/>
    <lineage>
        <taxon>Bacteria</taxon>
        <taxon>Pseudomonadati</taxon>
        <taxon>Spirochaetota</taxon>
        <taxon>Spirochaetia</taxon>
        <taxon>Brachyspirales</taxon>
        <taxon>Brachyspiraceae</taxon>
        <taxon>Brachyspira</taxon>
    </lineage>
</organism>
<keyword evidence="5 9" id="KW-0812">Transmembrane</keyword>
<feature type="transmembrane region" description="Helical" evidence="9">
    <location>
        <begin position="302"/>
        <end position="327"/>
    </location>
</feature>
<evidence type="ECO:0000256" key="3">
    <source>
        <dbReference type="ARBA" id="ARBA00022448"/>
    </source>
</evidence>
<dbReference type="OrthoDB" id="9804874at2"/>
<keyword evidence="4 9" id="KW-1003">Cell membrane</keyword>
<comment type="subcellular location">
    <subcellularLocation>
        <location evidence="1 9">Cell membrane</location>
        <topology evidence="1 9">Multi-pass membrane protein</topology>
    </subcellularLocation>
</comment>
<dbReference type="EMBL" id="CVLB01000003">
    <property type="protein sequence ID" value="CRF35234.1"/>
    <property type="molecule type" value="Genomic_DNA"/>
</dbReference>
<keyword evidence="11" id="KW-1185">Reference proteome</keyword>
<comment type="similarity">
    <text evidence="2 9">Belongs to the alanine or glycine:cation symporter (AGCS) (TC 2.A.25) family.</text>
</comment>
<gene>
    <name evidence="10" type="primary">agcS</name>
    <name evidence="10" type="ORF">BRSU_2521</name>
</gene>
<evidence type="ECO:0000256" key="8">
    <source>
        <dbReference type="ARBA" id="ARBA00023136"/>
    </source>
</evidence>
<dbReference type="PANTHER" id="PTHR30330">
    <property type="entry name" value="AGSS FAMILY TRANSPORTER, SODIUM-ALANINE"/>
    <property type="match status" value="1"/>
</dbReference>
<dbReference type="Gene3D" id="1.20.1740.10">
    <property type="entry name" value="Amino acid/polyamine transporter I"/>
    <property type="match status" value="1"/>
</dbReference>
<dbReference type="GO" id="GO:0005886">
    <property type="term" value="C:plasma membrane"/>
    <property type="evidence" value="ECO:0007669"/>
    <property type="project" value="UniProtKB-SubCell"/>
</dbReference>
<proteinExistence type="inferred from homology"/>
<feature type="transmembrane region" description="Helical" evidence="9">
    <location>
        <begin position="423"/>
        <end position="440"/>
    </location>
</feature>
<keyword evidence="3 9" id="KW-0813">Transport</keyword>
<dbReference type="Pfam" id="PF01235">
    <property type="entry name" value="Na_Ala_symp"/>
    <property type="match status" value="1"/>
</dbReference>
<feature type="transmembrane region" description="Helical" evidence="9">
    <location>
        <begin position="396"/>
        <end position="417"/>
    </location>
</feature>
<evidence type="ECO:0000256" key="2">
    <source>
        <dbReference type="ARBA" id="ARBA00009261"/>
    </source>
</evidence>
<feature type="transmembrane region" description="Helical" evidence="9">
    <location>
        <begin position="254"/>
        <end position="271"/>
    </location>
</feature>
<dbReference type="FunFam" id="1.20.1740.10:FF:000004">
    <property type="entry name" value="Sodium:alanine symporter family protein"/>
    <property type="match status" value="1"/>
</dbReference>
<feature type="transmembrane region" description="Helical" evidence="9">
    <location>
        <begin position="355"/>
        <end position="384"/>
    </location>
</feature>
<keyword evidence="7 9" id="KW-1133">Transmembrane helix</keyword>
<evidence type="ECO:0000313" key="10">
    <source>
        <dbReference type="EMBL" id="CRF35234.1"/>
    </source>
</evidence>
<feature type="transmembrane region" description="Helical" evidence="9">
    <location>
        <begin position="185"/>
        <end position="202"/>
    </location>
</feature>